<organism evidence="11 12">
    <name type="scientific">Olpidium bornovanus</name>
    <dbReference type="NCBI Taxonomy" id="278681"/>
    <lineage>
        <taxon>Eukaryota</taxon>
        <taxon>Fungi</taxon>
        <taxon>Fungi incertae sedis</taxon>
        <taxon>Olpidiomycota</taxon>
        <taxon>Olpidiomycotina</taxon>
        <taxon>Olpidiomycetes</taxon>
        <taxon>Olpidiales</taxon>
        <taxon>Olpidiaceae</taxon>
        <taxon>Olpidium</taxon>
    </lineage>
</organism>
<feature type="compositionally biased region" description="Low complexity" evidence="9">
    <location>
        <begin position="794"/>
        <end position="807"/>
    </location>
</feature>
<feature type="compositionally biased region" description="Polar residues" evidence="9">
    <location>
        <begin position="589"/>
        <end position="599"/>
    </location>
</feature>
<evidence type="ECO:0000256" key="3">
    <source>
        <dbReference type="ARBA" id="ARBA00022741"/>
    </source>
</evidence>
<feature type="compositionally biased region" description="Pro residues" evidence="9">
    <location>
        <begin position="524"/>
        <end position="542"/>
    </location>
</feature>
<reference evidence="11 12" key="1">
    <citation type="journal article" name="Sci. Rep.">
        <title>Genome-scale phylogenetic analyses confirm Olpidium as the closest living zoosporic fungus to the non-flagellated, terrestrial fungi.</title>
        <authorList>
            <person name="Chang Y."/>
            <person name="Rochon D."/>
            <person name="Sekimoto S."/>
            <person name="Wang Y."/>
            <person name="Chovatia M."/>
            <person name="Sandor L."/>
            <person name="Salamov A."/>
            <person name="Grigoriev I.V."/>
            <person name="Stajich J.E."/>
            <person name="Spatafora J.W."/>
        </authorList>
    </citation>
    <scope>NUCLEOTIDE SEQUENCE [LARGE SCALE GENOMIC DNA]</scope>
    <source>
        <strain evidence="11">S191</strain>
    </source>
</reference>
<feature type="cross-link" description="Glycyl lysine isopeptide (Lys-Gly) (interchain with G-Cter in SUMO2)" evidence="8">
    <location>
        <position position="355"/>
    </location>
</feature>
<evidence type="ECO:0000313" key="12">
    <source>
        <dbReference type="Proteomes" id="UP000673691"/>
    </source>
</evidence>
<dbReference type="InterPro" id="IPR030616">
    <property type="entry name" value="Aur-like"/>
</dbReference>
<feature type="region of interest" description="Disordered" evidence="9">
    <location>
        <begin position="524"/>
        <end position="908"/>
    </location>
</feature>
<feature type="region of interest" description="Disordered" evidence="9">
    <location>
        <begin position="52"/>
        <end position="132"/>
    </location>
</feature>
<proteinExistence type="predicted"/>
<keyword evidence="12" id="KW-1185">Reference proteome</keyword>
<evidence type="ECO:0000256" key="6">
    <source>
        <dbReference type="PIRSR" id="PIRSR630616-1"/>
    </source>
</evidence>
<sequence length="908" mass="98137">QFWTGCKGRRRIFRLPRCDNARSGKRGGGDIVWRSWLVRSARVCPSRGTCFRSAGVAWAPPPPAHSRPGRGPYNHPSTRPEARGERTGSGKEQADWPQNRRAARSSSREAARRGRPGAPASSAGGVGSRGGVWRREEGVPLWERAWPLSTKKKAGRSESKERGRSGKAMSVARYWPSQRLTADVRKNIWHGVDRQTDEEVVMKIIESDATIGRHRSRSDHAGGPGGSGQGGPVEGDEQAVIHEATVLKRLSRGFPQRVLNYRDFYLAGDEYVIVMEKADCTVLDVLLSRKDGKLSEPEAQTVLWAALETVEYIHDERFCHRFARGSFVCGKSGRWFPLASLLLTFRSRFGFRDLKPSNFFLMRKDDLNSLKIGDFGVCAEEIGYNSLKQSAGTLMYAEAPEVLGNQFYGTPCDIWSIGVVAYQLLTGKMPFEPSKMSEKKMARAIKRTDLRALLGRESISPQSQKMPQIRSGETTDLTRVRFRDVAGTHFILSLLDINPANRPTAAKAMEHPWLMWKVEPPAPPLLPPRGAPAEPTPRPPRTPQSASRADSPCRPREASGAAPPLTLDEAEPAPPAAVLQKSRERPRTASRQESQSASRPASPGTPERSQSTYDLAVVPSPAAAEKSPESPRKLHSPARTSSYRGKPPPLPPRKAQSVSKQRDASSVADRGTTATPRASSLCADLPPFRKHRTDDRSGPGELPDGVPALHAGEEVKNRPEGSSSSPGAADAAQLPRSPCLQRLTDQPTRNRTGIECEVTPPPVYDVRVCSPPPLTPMDLLFPSSGVRSPASAFSTSPVSGSSITSSPLAIGSYHAVDGDPSRLASASPDSASAAVPSAAPAASAALQHNYGKSKAGSPALRVRPKREPPMGDEAGGVVFADPTGTTGSDIRRAKPPPGLPNRPGRGTT</sequence>
<feature type="active site" description="Proton acceptor" evidence="6">
    <location>
        <position position="353"/>
    </location>
</feature>
<evidence type="ECO:0000256" key="2">
    <source>
        <dbReference type="ARBA" id="ARBA00022679"/>
    </source>
</evidence>
<keyword evidence="5 7" id="KW-0067">ATP-binding</keyword>
<feature type="binding site" evidence="7">
    <location>
        <position position="374"/>
    </location>
    <ligand>
        <name>ATP</name>
        <dbReference type="ChEBI" id="CHEBI:30616"/>
    </ligand>
</feature>
<evidence type="ECO:0000256" key="4">
    <source>
        <dbReference type="ARBA" id="ARBA00022777"/>
    </source>
</evidence>
<feature type="compositionally biased region" description="Low complexity" evidence="9">
    <location>
        <begin position="824"/>
        <end position="845"/>
    </location>
</feature>
<evidence type="ECO:0000259" key="10">
    <source>
        <dbReference type="PROSITE" id="PS50011"/>
    </source>
</evidence>
<feature type="region of interest" description="Disordered" evidence="9">
    <location>
        <begin position="150"/>
        <end position="170"/>
    </location>
</feature>
<dbReference type="OrthoDB" id="10252171at2759"/>
<protein>
    <submittedName>
        <fullName evidence="11">Kinase-like domain-containing protein</fullName>
    </submittedName>
</protein>
<dbReference type="SMART" id="SM00220">
    <property type="entry name" value="S_TKc"/>
    <property type="match status" value="1"/>
</dbReference>
<dbReference type="InterPro" id="IPR000719">
    <property type="entry name" value="Prot_kinase_dom"/>
</dbReference>
<dbReference type="InterPro" id="IPR011009">
    <property type="entry name" value="Kinase-like_dom_sf"/>
</dbReference>
<feature type="domain" description="Protein kinase" evidence="10">
    <location>
        <begin position="174"/>
        <end position="514"/>
    </location>
</feature>
<evidence type="ECO:0000256" key="8">
    <source>
        <dbReference type="PIRSR" id="PIRSR630616-3"/>
    </source>
</evidence>
<feature type="compositionally biased region" description="Basic and acidic residues" evidence="9">
    <location>
        <begin position="78"/>
        <end position="94"/>
    </location>
</feature>
<dbReference type="Gene3D" id="1.10.510.10">
    <property type="entry name" value="Transferase(Phosphotransferase) domain 1"/>
    <property type="match status" value="1"/>
</dbReference>
<dbReference type="Proteomes" id="UP000673691">
    <property type="component" value="Unassembled WGS sequence"/>
</dbReference>
<dbReference type="GO" id="GO:0005524">
    <property type="term" value="F:ATP binding"/>
    <property type="evidence" value="ECO:0007669"/>
    <property type="project" value="UniProtKB-KW"/>
</dbReference>
<feature type="compositionally biased region" description="Gly residues" evidence="9">
    <location>
        <begin position="222"/>
        <end position="233"/>
    </location>
</feature>
<evidence type="ECO:0000256" key="9">
    <source>
        <dbReference type="SAM" id="MobiDB-lite"/>
    </source>
</evidence>
<dbReference type="Pfam" id="PF00069">
    <property type="entry name" value="Pkinase"/>
    <property type="match status" value="2"/>
</dbReference>
<dbReference type="GO" id="GO:0004674">
    <property type="term" value="F:protein serine/threonine kinase activity"/>
    <property type="evidence" value="ECO:0007669"/>
    <property type="project" value="UniProtKB-KW"/>
</dbReference>
<keyword evidence="1" id="KW-0723">Serine/threonine-protein kinase</keyword>
<dbReference type="PANTHER" id="PTHR24350">
    <property type="entry name" value="SERINE/THREONINE-PROTEIN KINASE IAL-RELATED"/>
    <property type="match status" value="1"/>
</dbReference>
<evidence type="ECO:0000256" key="7">
    <source>
        <dbReference type="PIRSR" id="PIRSR630616-2"/>
    </source>
</evidence>
<comment type="caution">
    <text evidence="11">The sequence shown here is derived from an EMBL/GenBank/DDBJ whole genome shotgun (WGS) entry which is preliminary data.</text>
</comment>
<evidence type="ECO:0000313" key="11">
    <source>
        <dbReference type="EMBL" id="KAG5455410.1"/>
    </source>
</evidence>
<accession>A0A8H7ZKJ1</accession>
<dbReference type="EMBL" id="JAEFCI010013431">
    <property type="protein sequence ID" value="KAG5455410.1"/>
    <property type="molecule type" value="Genomic_DNA"/>
</dbReference>
<name>A0A8H7ZKJ1_9FUNG</name>
<dbReference type="PROSITE" id="PS50011">
    <property type="entry name" value="PROTEIN_KINASE_DOM"/>
    <property type="match status" value="1"/>
</dbReference>
<dbReference type="SUPFAM" id="SSF56112">
    <property type="entry name" value="Protein kinase-like (PK-like)"/>
    <property type="match status" value="1"/>
</dbReference>
<feature type="compositionally biased region" description="Low complexity" evidence="9">
    <location>
        <begin position="721"/>
        <end position="732"/>
    </location>
</feature>
<evidence type="ECO:0000256" key="1">
    <source>
        <dbReference type="ARBA" id="ARBA00022527"/>
    </source>
</evidence>
<feature type="non-terminal residue" evidence="11">
    <location>
        <position position="1"/>
    </location>
</feature>
<evidence type="ECO:0000256" key="5">
    <source>
        <dbReference type="ARBA" id="ARBA00022840"/>
    </source>
</evidence>
<gene>
    <name evidence="11" type="ORF">BJ554DRAFT_5181</name>
</gene>
<feature type="compositionally biased region" description="Basic and acidic residues" evidence="9">
    <location>
        <begin position="155"/>
        <end position="164"/>
    </location>
</feature>
<feature type="region of interest" description="Disordered" evidence="9">
    <location>
        <begin position="211"/>
        <end position="235"/>
    </location>
</feature>
<keyword evidence="4" id="KW-0418">Kinase</keyword>
<keyword evidence="2" id="KW-0808">Transferase</keyword>
<dbReference type="AlphaFoldDB" id="A0A8H7ZKJ1"/>
<keyword evidence="3 7" id="KW-0547">Nucleotide-binding</keyword>